<evidence type="ECO:0000256" key="1">
    <source>
        <dbReference type="SAM" id="MobiDB-lite"/>
    </source>
</evidence>
<feature type="domain" description="DNA binding HTH" evidence="2">
    <location>
        <begin position="41"/>
        <end position="82"/>
    </location>
</feature>
<dbReference type="GO" id="GO:0043565">
    <property type="term" value="F:sequence-specific DNA binding"/>
    <property type="evidence" value="ECO:0007669"/>
    <property type="project" value="InterPro"/>
</dbReference>
<evidence type="ECO:0000259" key="2">
    <source>
        <dbReference type="Pfam" id="PF02954"/>
    </source>
</evidence>
<evidence type="ECO:0000313" key="4">
    <source>
        <dbReference type="Proteomes" id="UP000254925"/>
    </source>
</evidence>
<dbReference type="SUPFAM" id="SSF46689">
    <property type="entry name" value="Homeodomain-like"/>
    <property type="match status" value="1"/>
</dbReference>
<dbReference type="InterPro" id="IPR002197">
    <property type="entry name" value="HTH_Fis"/>
</dbReference>
<reference evidence="3 4" key="1">
    <citation type="submission" date="2018-07" db="EMBL/GenBank/DDBJ databases">
        <title>Genomic Encyclopedia of Type Strains, Phase IV (KMG-IV): sequencing the most valuable type-strain genomes for metagenomic binning, comparative biology and taxonomic classification.</title>
        <authorList>
            <person name="Goeker M."/>
        </authorList>
    </citation>
    <scope>NUCLEOTIDE SEQUENCE [LARGE SCALE GENOMIC DNA]</scope>
    <source>
        <strain evidence="3 4">DSM 14364</strain>
    </source>
</reference>
<feature type="region of interest" description="Disordered" evidence="1">
    <location>
        <begin position="1"/>
        <end position="34"/>
    </location>
</feature>
<dbReference type="PRINTS" id="PR01590">
    <property type="entry name" value="HTHFIS"/>
</dbReference>
<dbReference type="InterPro" id="IPR009057">
    <property type="entry name" value="Homeodomain-like_sf"/>
</dbReference>
<dbReference type="Proteomes" id="UP000254925">
    <property type="component" value="Unassembled WGS sequence"/>
</dbReference>
<name>A0A370HLK9_9HYPH</name>
<comment type="caution">
    <text evidence="3">The sequence shown here is derived from an EMBL/GenBank/DDBJ whole genome shotgun (WGS) entry which is preliminary data.</text>
</comment>
<evidence type="ECO:0000313" key="3">
    <source>
        <dbReference type="EMBL" id="RDI59337.1"/>
    </source>
</evidence>
<dbReference type="AlphaFoldDB" id="A0A370HLK9"/>
<dbReference type="EMBL" id="QQBB01000004">
    <property type="protein sequence ID" value="RDI59337.1"/>
    <property type="molecule type" value="Genomic_DNA"/>
</dbReference>
<proteinExistence type="predicted"/>
<protein>
    <submittedName>
        <fullName evidence="3">Regulatory Fis family protein</fullName>
    </submittedName>
</protein>
<sequence>MRPALETPSRQDSPQSNFWVPESPSPIRRADAPAGPLVGRTLADVERHLILETLSHCLGNRTHAAKLLGISIRTLRNKLSEYMEAGITVPEPGQKSSQVS</sequence>
<organism evidence="3 4">
    <name type="scientific">Microvirga subterranea</name>
    <dbReference type="NCBI Taxonomy" id="186651"/>
    <lineage>
        <taxon>Bacteria</taxon>
        <taxon>Pseudomonadati</taxon>
        <taxon>Pseudomonadota</taxon>
        <taxon>Alphaproteobacteria</taxon>
        <taxon>Hyphomicrobiales</taxon>
        <taxon>Methylobacteriaceae</taxon>
        <taxon>Microvirga</taxon>
    </lineage>
</organism>
<dbReference type="Pfam" id="PF02954">
    <property type="entry name" value="HTH_8"/>
    <property type="match status" value="1"/>
</dbReference>
<feature type="compositionally biased region" description="Polar residues" evidence="1">
    <location>
        <begin position="8"/>
        <end position="18"/>
    </location>
</feature>
<gene>
    <name evidence="3" type="ORF">DES45_104249</name>
</gene>
<keyword evidence="4" id="KW-1185">Reference proteome</keyword>
<dbReference type="Gene3D" id="1.10.10.60">
    <property type="entry name" value="Homeodomain-like"/>
    <property type="match status" value="1"/>
</dbReference>
<accession>A0A370HLK9</accession>